<accession>A0AA96NEP8</accession>
<organism evidence="1 2">
    <name type="scientific">Microbacterium phage Mabodamaca</name>
    <dbReference type="NCBI Taxonomy" id="3078574"/>
    <lineage>
        <taxon>Viruses</taxon>
        <taxon>Duplodnaviria</taxon>
        <taxon>Heunggongvirae</taxon>
        <taxon>Uroviricota</taxon>
        <taxon>Caudoviricetes</taxon>
        <taxon>Casidaviridae</taxon>
        <taxon>Mabodamacavirus</taxon>
        <taxon>Mabodamacavirus mabodamaca</taxon>
    </lineage>
</organism>
<gene>
    <name evidence="1" type="primary">26</name>
    <name evidence="1" type="ORF">SEA_MABODAMACA_26</name>
</gene>
<evidence type="ECO:0000313" key="1">
    <source>
        <dbReference type="EMBL" id="WNT44392.1"/>
    </source>
</evidence>
<sequence length="197" mass="21617">MTGMNTSTLASLQARAAGGMRAYLSHQGAERTLAAKDVAEALLDARALIQGKDGKPDYLGRSRDYRDFVSETLDAAEVAKEDRASLQAAIRYHISPMLRERFSDEVESLGLSPGSTVERARRRKERDSRILSLFAGGSEVSDPSDVSLIASLSRLALSRVSRMTPPPSPTTRARIADEFKRLRDALDAAVERLEARR</sequence>
<dbReference type="EMBL" id="OR613467">
    <property type="protein sequence ID" value="WNT44392.1"/>
    <property type="molecule type" value="Genomic_DNA"/>
</dbReference>
<dbReference type="Proteomes" id="UP001305869">
    <property type="component" value="Segment"/>
</dbReference>
<protein>
    <submittedName>
        <fullName evidence="1">Uncharacterized protein</fullName>
    </submittedName>
</protein>
<reference evidence="1 2" key="1">
    <citation type="submission" date="2023-09" db="EMBL/GenBank/DDBJ databases">
        <authorList>
            <person name="Astacio K.C."/>
            <person name="Barreto J.C."/>
            <person name="Colon C.A."/>
            <person name="Dejesus A.I."/>
            <person name="Gragirenes D.A."/>
            <person name="Navarro A."/>
            <person name="Negron R.A."/>
            <person name="Nunez P.S."/>
            <person name="Ortiz C.A."/>
            <person name="Ortiz A.Y."/>
            <person name="Roman V.A."/>
            <person name="Sanchez M.A."/>
            <person name="Serrano K.M."/>
            <person name="Klyczek K."/>
            <person name="Ko C."/>
            <person name="Russell D.A."/>
            <person name="Jacobs-Sera D."/>
            <person name="Hatfull G.F."/>
        </authorList>
    </citation>
    <scope>NUCLEOTIDE SEQUENCE [LARGE SCALE GENOMIC DNA]</scope>
</reference>
<evidence type="ECO:0000313" key="2">
    <source>
        <dbReference type="Proteomes" id="UP001305869"/>
    </source>
</evidence>
<keyword evidence="2" id="KW-1185">Reference proteome</keyword>
<proteinExistence type="predicted"/>
<name>A0AA96NEP8_9CAUD</name>